<gene>
    <name evidence="1" type="ORF">MLD38_025692</name>
</gene>
<dbReference type="EMBL" id="CM042886">
    <property type="protein sequence ID" value="KAI4340898.1"/>
    <property type="molecule type" value="Genomic_DNA"/>
</dbReference>
<evidence type="ECO:0000313" key="2">
    <source>
        <dbReference type="Proteomes" id="UP001057402"/>
    </source>
</evidence>
<name>A0ACB9NWL5_9MYRT</name>
<protein>
    <submittedName>
        <fullName evidence="1">Uncharacterized protein</fullName>
    </submittedName>
</protein>
<evidence type="ECO:0000313" key="1">
    <source>
        <dbReference type="EMBL" id="KAI4340898.1"/>
    </source>
</evidence>
<sequence length="353" mass="37840">MEMSSSTQAQPPPIAASPPILIPSDFMEKVLAPDRLIPHLRTTIPILTHPSSSTPHRQSFLVGDSSTLLLMPSFSTHASLPYIGVKLLTHFPSNAPPTPSIHASYALFSSLSGSPIAYLDGTLLTLLRTSAVSALASSFLSRPSSSTLVLVGAGALSPYLFRAHISARPGISKTLVWNRTPGKSLSMVETLRACVEFDGRVRFEVAEQLEEAVREGDIVSCATSSEEPLVKGEWLKVGAHLDLVGSYTRQMRECDDTAMLRARGRVYVDCKEAAEEAGEIAGAVERGAMGRDDVEGTLTELVTGTKMGRRSVEEVTVFKSVGNAGWDLAAAQLVYEDHSLSPPVMLADDSFVS</sequence>
<comment type="caution">
    <text evidence="1">The sequence shown here is derived from an EMBL/GenBank/DDBJ whole genome shotgun (WGS) entry which is preliminary data.</text>
</comment>
<organism evidence="1 2">
    <name type="scientific">Melastoma candidum</name>
    <dbReference type="NCBI Taxonomy" id="119954"/>
    <lineage>
        <taxon>Eukaryota</taxon>
        <taxon>Viridiplantae</taxon>
        <taxon>Streptophyta</taxon>
        <taxon>Embryophyta</taxon>
        <taxon>Tracheophyta</taxon>
        <taxon>Spermatophyta</taxon>
        <taxon>Magnoliopsida</taxon>
        <taxon>eudicotyledons</taxon>
        <taxon>Gunneridae</taxon>
        <taxon>Pentapetalae</taxon>
        <taxon>rosids</taxon>
        <taxon>malvids</taxon>
        <taxon>Myrtales</taxon>
        <taxon>Melastomataceae</taxon>
        <taxon>Melastomatoideae</taxon>
        <taxon>Melastomateae</taxon>
        <taxon>Melastoma</taxon>
    </lineage>
</organism>
<reference evidence="2" key="1">
    <citation type="journal article" date="2023" name="Front. Plant Sci.">
        <title>Chromosomal-level genome assembly of Melastoma candidum provides insights into trichome evolution.</title>
        <authorList>
            <person name="Zhong Y."/>
            <person name="Wu W."/>
            <person name="Sun C."/>
            <person name="Zou P."/>
            <person name="Liu Y."/>
            <person name="Dai S."/>
            <person name="Zhou R."/>
        </authorList>
    </citation>
    <scope>NUCLEOTIDE SEQUENCE [LARGE SCALE GENOMIC DNA]</scope>
</reference>
<proteinExistence type="predicted"/>
<accession>A0ACB9NWL5</accession>
<keyword evidence="2" id="KW-1185">Reference proteome</keyword>
<dbReference type="Proteomes" id="UP001057402">
    <property type="component" value="Chromosome 7"/>
</dbReference>